<evidence type="ECO:0000313" key="4">
    <source>
        <dbReference type="Proteomes" id="UP000054321"/>
    </source>
</evidence>
<gene>
    <name evidence="3" type="ORF">OIDMADRAFT_57053</name>
</gene>
<evidence type="ECO:0000313" key="3">
    <source>
        <dbReference type="EMBL" id="KIM98708.1"/>
    </source>
</evidence>
<dbReference type="EMBL" id="KN832880">
    <property type="protein sequence ID" value="KIM98708.1"/>
    <property type="molecule type" value="Genomic_DNA"/>
</dbReference>
<feature type="region of interest" description="Disordered" evidence="1">
    <location>
        <begin position="103"/>
        <end position="126"/>
    </location>
</feature>
<accession>A0A0C3CIB4</accession>
<dbReference type="InParanoid" id="A0A0C3CIB4"/>
<feature type="compositionally biased region" description="Polar residues" evidence="1">
    <location>
        <begin position="37"/>
        <end position="47"/>
    </location>
</feature>
<feature type="region of interest" description="Disordered" evidence="1">
    <location>
        <begin position="37"/>
        <end position="91"/>
    </location>
</feature>
<dbReference type="Proteomes" id="UP000054321">
    <property type="component" value="Unassembled WGS sequence"/>
</dbReference>
<protein>
    <submittedName>
        <fullName evidence="3">Uncharacterized protein</fullName>
    </submittedName>
</protein>
<sequence>MHNTHTKIHLYLLYKPILLFLFLSSWVATKQNLDQVEDQGSGTSHSTPRPHAAADVGSQGDDQQQPNEVVQTEDSRLASIPTPEPAAAATPQQLYADDIRTEVSPSVPSPLHEPAAASVPHESDDESCLRRHENQELGSWKNLPHIMVDHSNPSNVKDVMRDHICKRIRPFNTSLRLIGVKDCFKLAIGDGTNTILLIPNGELHINNETLDAAAKFRANPGRKRTAEDSISKFYLSRKIQVLGPRSTDTGPSI</sequence>
<keyword evidence="2" id="KW-0472">Membrane</keyword>
<reference evidence="4" key="2">
    <citation type="submission" date="2015-01" db="EMBL/GenBank/DDBJ databases">
        <title>Evolutionary Origins and Diversification of the Mycorrhizal Mutualists.</title>
        <authorList>
            <consortium name="DOE Joint Genome Institute"/>
            <consortium name="Mycorrhizal Genomics Consortium"/>
            <person name="Kohler A."/>
            <person name="Kuo A."/>
            <person name="Nagy L.G."/>
            <person name="Floudas D."/>
            <person name="Copeland A."/>
            <person name="Barry K.W."/>
            <person name="Cichocki N."/>
            <person name="Veneault-Fourrey C."/>
            <person name="LaButti K."/>
            <person name="Lindquist E.A."/>
            <person name="Lipzen A."/>
            <person name="Lundell T."/>
            <person name="Morin E."/>
            <person name="Murat C."/>
            <person name="Riley R."/>
            <person name="Ohm R."/>
            <person name="Sun H."/>
            <person name="Tunlid A."/>
            <person name="Henrissat B."/>
            <person name="Grigoriev I.V."/>
            <person name="Hibbett D.S."/>
            <person name="Martin F."/>
        </authorList>
    </citation>
    <scope>NUCLEOTIDE SEQUENCE [LARGE SCALE GENOMIC DNA]</scope>
    <source>
        <strain evidence="4">Zn</strain>
    </source>
</reference>
<keyword evidence="2" id="KW-1133">Transmembrane helix</keyword>
<evidence type="ECO:0000256" key="1">
    <source>
        <dbReference type="SAM" id="MobiDB-lite"/>
    </source>
</evidence>
<reference evidence="3 4" key="1">
    <citation type="submission" date="2014-04" db="EMBL/GenBank/DDBJ databases">
        <authorList>
            <consortium name="DOE Joint Genome Institute"/>
            <person name="Kuo A."/>
            <person name="Martino E."/>
            <person name="Perotto S."/>
            <person name="Kohler A."/>
            <person name="Nagy L.G."/>
            <person name="Floudas D."/>
            <person name="Copeland A."/>
            <person name="Barry K.W."/>
            <person name="Cichocki N."/>
            <person name="Veneault-Fourrey C."/>
            <person name="LaButti K."/>
            <person name="Lindquist E.A."/>
            <person name="Lipzen A."/>
            <person name="Lundell T."/>
            <person name="Morin E."/>
            <person name="Murat C."/>
            <person name="Sun H."/>
            <person name="Tunlid A."/>
            <person name="Henrissat B."/>
            <person name="Grigoriev I.V."/>
            <person name="Hibbett D.S."/>
            <person name="Martin F."/>
            <person name="Nordberg H.P."/>
            <person name="Cantor M.N."/>
            <person name="Hua S.X."/>
        </authorList>
    </citation>
    <scope>NUCLEOTIDE SEQUENCE [LARGE SCALE GENOMIC DNA]</scope>
    <source>
        <strain evidence="3 4">Zn</strain>
    </source>
</reference>
<proteinExistence type="predicted"/>
<feature type="compositionally biased region" description="Polar residues" evidence="1">
    <location>
        <begin position="60"/>
        <end position="72"/>
    </location>
</feature>
<keyword evidence="4" id="KW-1185">Reference proteome</keyword>
<name>A0A0C3CIB4_OIDMZ</name>
<dbReference type="OrthoDB" id="4227485at2759"/>
<keyword evidence="2" id="KW-0812">Transmembrane</keyword>
<dbReference type="HOGENOM" id="CLU_1098781_0_0_1"/>
<feature type="transmembrane region" description="Helical" evidence="2">
    <location>
        <begin position="12"/>
        <end position="29"/>
    </location>
</feature>
<evidence type="ECO:0000256" key="2">
    <source>
        <dbReference type="SAM" id="Phobius"/>
    </source>
</evidence>
<dbReference type="AlphaFoldDB" id="A0A0C3CIB4"/>
<organism evidence="3 4">
    <name type="scientific">Oidiodendron maius (strain Zn)</name>
    <dbReference type="NCBI Taxonomy" id="913774"/>
    <lineage>
        <taxon>Eukaryota</taxon>
        <taxon>Fungi</taxon>
        <taxon>Dikarya</taxon>
        <taxon>Ascomycota</taxon>
        <taxon>Pezizomycotina</taxon>
        <taxon>Leotiomycetes</taxon>
        <taxon>Leotiomycetes incertae sedis</taxon>
        <taxon>Myxotrichaceae</taxon>
        <taxon>Oidiodendron</taxon>
    </lineage>
</organism>